<evidence type="ECO:0000313" key="1">
    <source>
        <dbReference type="EMBL" id="MFC4127306.1"/>
    </source>
</evidence>
<dbReference type="InterPro" id="IPR008651">
    <property type="entry name" value="Uncharacterised_HicB"/>
</dbReference>
<dbReference type="EMBL" id="JBHSBA010000014">
    <property type="protein sequence ID" value="MFC4127306.1"/>
    <property type="molecule type" value="Genomic_DNA"/>
</dbReference>
<organism evidence="1 2">
    <name type="scientific">Nocardia rhizosphaerae</name>
    <dbReference type="NCBI Taxonomy" id="1691571"/>
    <lineage>
        <taxon>Bacteria</taxon>
        <taxon>Bacillati</taxon>
        <taxon>Actinomycetota</taxon>
        <taxon>Actinomycetes</taxon>
        <taxon>Mycobacteriales</taxon>
        <taxon>Nocardiaceae</taxon>
        <taxon>Nocardia</taxon>
    </lineage>
</organism>
<dbReference type="Proteomes" id="UP001595767">
    <property type="component" value="Unassembled WGS sequence"/>
</dbReference>
<comment type="caution">
    <text evidence="1">The sequence shown here is derived from an EMBL/GenBank/DDBJ whole genome shotgun (WGS) entry which is preliminary data.</text>
</comment>
<reference evidence="2" key="1">
    <citation type="journal article" date="2019" name="Int. J. Syst. Evol. Microbiol.">
        <title>The Global Catalogue of Microorganisms (GCM) 10K type strain sequencing project: providing services to taxonomists for standard genome sequencing and annotation.</title>
        <authorList>
            <consortium name="The Broad Institute Genomics Platform"/>
            <consortium name="The Broad Institute Genome Sequencing Center for Infectious Disease"/>
            <person name="Wu L."/>
            <person name="Ma J."/>
        </authorList>
    </citation>
    <scope>NUCLEOTIDE SEQUENCE [LARGE SCALE GENOMIC DNA]</scope>
    <source>
        <strain evidence="2">CGMCC 4.7204</strain>
    </source>
</reference>
<accession>A0ABV8L8Z6</accession>
<dbReference type="InterPro" id="IPR035069">
    <property type="entry name" value="TTHA1013/TTHA0281-like"/>
</dbReference>
<dbReference type="RefSeq" id="WP_378552611.1">
    <property type="nucleotide sequence ID" value="NZ_JBHSBA010000014.1"/>
</dbReference>
<dbReference type="SUPFAM" id="SSF47598">
    <property type="entry name" value="Ribbon-helix-helix"/>
    <property type="match status" value="1"/>
</dbReference>
<dbReference type="SUPFAM" id="SSF143100">
    <property type="entry name" value="TTHA1013/TTHA0281-like"/>
    <property type="match status" value="1"/>
</dbReference>
<gene>
    <name evidence="1" type="ORF">ACFOW8_20450</name>
</gene>
<keyword evidence="2" id="KW-1185">Reference proteome</keyword>
<dbReference type="InterPro" id="IPR010985">
    <property type="entry name" value="Ribbon_hlx_hlx"/>
</dbReference>
<protein>
    <submittedName>
        <fullName evidence="1">Type II toxin-antitoxin system HicB family antitoxin</fullName>
    </submittedName>
</protein>
<proteinExistence type="predicted"/>
<name>A0ABV8L8Z6_9NOCA</name>
<evidence type="ECO:0000313" key="2">
    <source>
        <dbReference type="Proteomes" id="UP001595767"/>
    </source>
</evidence>
<dbReference type="Pfam" id="PF05534">
    <property type="entry name" value="HicB"/>
    <property type="match status" value="1"/>
</dbReference>
<sequence>MTKSAKALAKLRESPTNDLSNLPDPTHYAYRVLWSAPDEEFVALCAEFPSMSWLAPTQEQAIEGLREMVAETVKDMAVNGEQVPAPLSEQSYSGRFLVRTSSELHARLVREAKELKVSLNQLINQRLSAQ</sequence>